<organism evidence="14 15">
    <name type="scientific">Anoxynatronum buryatiense</name>
    <dbReference type="NCBI Taxonomy" id="489973"/>
    <lineage>
        <taxon>Bacteria</taxon>
        <taxon>Bacillati</taxon>
        <taxon>Bacillota</taxon>
        <taxon>Clostridia</taxon>
        <taxon>Eubacteriales</taxon>
        <taxon>Clostridiaceae</taxon>
        <taxon>Anoxynatronum</taxon>
    </lineage>
</organism>
<dbReference type="GO" id="GO:0042597">
    <property type="term" value="C:periplasmic space"/>
    <property type="evidence" value="ECO:0007669"/>
    <property type="project" value="UniProtKB-SubCell"/>
</dbReference>
<comment type="catalytic activity">
    <reaction evidence="1">
        <text>a beta-lactam + H2O = a substituted beta-amino acid</text>
        <dbReference type="Rhea" id="RHEA:20401"/>
        <dbReference type="ChEBI" id="CHEBI:15377"/>
        <dbReference type="ChEBI" id="CHEBI:35627"/>
        <dbReference type="ChEBI" id="CHEBI:140347"/>
        <dbReference type="EC" id="3.5.2.6"/>
    </reaction>
</comment>
<dbReference type="SMART" id="SM00849">
    <property type="entry name" value="Lactamase_B"/>
    <property type="match status" value="1"/>
</dbReference>
<sequence length="281" mass="31248">MITGFSGCSSRVQVPSQQEEVQVAPAVNDALLAGNIGSDLYAEKIKEGAYVINHEFPWPANSMVVEMGTGEIVLVDTPYTPEATHELLNWINQSFGDRKIVAINTGFHFDNLGGNQVLVQNDIPIYGSSLTVQLIDELGEASRNLMLSWLHRPESQRFYKAYQQIPYVSPTVIFELTESDLMRLPFGQEVVEIYYPGETHSPDNVAVYFPENKILFGGCMIKSESSKDLGNTADANLEEWPVSVNRVYEKYSDAAIVVPGHGQWGSTDLIQHTLQLCTETK</sequence>
<dbReference type="GO" id="GO:0017001">
    <property type="term" value="P:antibiotic catabolic process"/>
    <property type="evidence" value="ECO:0007669"/>
    <property type="project" value="InterPro"/>
</dbReference>
<dbReference type="NCBIfam" id="NF033088">
    <property type="entry name" value="bla_subclass_B1"/>
    <property type="match status" value="1"/>
</dbReference>
<feature type="domain" description="Metallo-beta-lactamase" evidence="13">
    <location>
        <begin position="59"/>
        <end position="261"/>
    </location>
</feature>
<evidence type="ECO:0000256" key="10">
    <source>
        <dbReference type="ARBA" id="ARBA00022801"/>
    </source>
</evidence>
<evidence type="ECO:0000256" key="5">
    <source>
        <dbReference type="ARBA" id="ARBA00011245"/>
    </source>
</evidence>
<evidence type="ECO:0000256" key="6">
    <source>
        <dbReference type="ARBA" id="ARBA00012865"/>
    </source>
</evidence>
<keyword evidence="10" id="KW-0378">Hydrolase</keyword>
<evidence type="ECO:0000259" key="13">
    <source>
        <dbReference type="SMART" id="SM00849"/>
    </source>
</evidence>
<dbReference type="SUPFAM" id="SSF56281">
    <property type="entry name" value="Metallo-hydrolase/oxidoreductase"/>
    <property type="match status" value="1"/>
</dbReference>
<evidence type="ECO:0000256" key="2">
    <source>
        <dbReference type="ARBA" id="ARBA00001947"/>
    </source>
</evidence>
<comment type="subunit">
    <text evidence="5">Monomer.</text>
</comment>
<dbReference type="PROSITE" id="PS00744">
    <property type="entry name" value="BETA_LACTAMASE_B_2"/>
    <property type="match status" value="1"/>
</dbReference>
<dbReference type="Gene3D" id="3.60.15.10">
    <property type="entry name" value="Ribonuclease Z/Hydroxyacylglutathione hydrolase-like"/>
    <property type="match status" value="1"/>
</dbReference>
<dbReference type="GO" id="GO:0046677">
    <property type="term" value="P:response to antibiotic"/>
    <property type="evidence" value="ECO:0007669"/>
    <property type="project" value="UniProtKB-KW"/>
</dbReference>
<protein>
    <recommendedName>
        <fullName evidence="6">beta-lactamase</fullName>
        <ecNumber evidence="6">3.5.2.6</ecNumber>
    </recommendedName>
</protein>
<proteinExistence type="inferred from homology"/>
<name>A0AA46AJS4_9CLOT</name>
<evidence type="ECO:0000256" key="9">
    <source>
        <dbReference type="ARBA" id="ARBA00022764"/>
    </source>
</evidence>
<dbReference type="GO" id="GO:0008270">
    <property type="term" value="F:zinc ion binding"/>
    <property type="evidence" value="ECO:0007669"/>
    <property type="project" value="InterPro"/>
</dbReference>
<evidence type="ECO:0000313" key="14">
    <source>
        <dbReference type="EMBL" id="SMP63966.1"/>
    </source>
</evidence>
<dbReference type="Proteomes" id="UP001158066">
    <property type="component" value="Unassembled WGS sequence"/>
</dbReference>
<dbReference type="PANTHER" id="PTHR42951:SF4">
    <property type="entry name" value="ACYL-COENZYME A THIOESTERASE MBLAC2"/>
    <property type="match status" value="1"/>
</dbReference>
<comment type="similarity">
    <text evidence="4">Belongs to the metallo-beta-lactamase superfamily. Class-B beta-lactamase family.</text>
</comment>
<dbReference type="EC" id="3.5.2.6" evidence="6"/>
<keyword evidence="7" id="KW-0479">Metal-binding</keyword>
<comment type="cofactor">
    <cofactor evidence="2">
        <name>Zn(2+)</name>
        <dbReference type="ChEBI" id="CHEBI:29105"/>
    </cofactor>
</comment>
<dbReference type="EMBL" id="FXUF01000011">
    <property type="protein sequence ID" value="SMP63966.1"/>
    <property type="molecule type" value="Genomic_DNA"/>
</dbReference>
<dbReference type="InterPro" id="IPR001018">
    <property type="entry name" value="Beta-lactamase_class-B_CS"/>
</dbReference>
<dbReference type="InterPro" id="IPR036866">
    <property type="entry name" value="RibonucZ/Hydroxyglut_hydro"/>
</dbReference>
<reference evidence="14" key="1">
    <citation type="submission" date="2017-05" db="EMBL/GenBank/DDBJ databases">
        <authorList>
            <person name="Varghese N."/>
            <person name="Submissions S."/>
        </authorList>
    </citation>
    <scope>NUCLEOTIDE SEQUENCE</scope>
    <source>
        <strain evidence="14">Su22</strain>
    </source>
</reference>
<keyword evidence="9" id="KW-0574">Periplasm</keyword>
<keyword evidence="11" id="KW-0862">Zinc</keyword>
<accession>A0AA46AJS4</accession>
<evidence type="ECO:0000256" key="1">
    <source>
        <dbReference type="ARBA" id="ARBA00001526"/>
    </source>
</evidence>
<keyword evidence="15" id="KW-1185">Reference proteome</keyword>
<keyword evidence="8" id="KW-0732">Signal</keyword>
<dbReference type="InterPro" id="IPR001279">
    <property type="entry name" value="Metallo-B-lactamas"/>
</dbReference>
<dbReference type="PANTHER" id="PTHR42951">
    <property type="entry name" value="METALLO-BETA-LACTAMASE DOMAIN-CONTAINING"/>
    <property type="match status" value="1"/>
</dbReference>
<comment type="subcellular location">
    <subcellularLocation>
        <location evidence="3">Periplasm</location>
    </subcellularLocation>
</comment>
<evidence type="ECO:0000256" key="7">
    <source>
        <dbReference type="ARBA" id="ARBA00022723"/>
    </source>
</evidence>
<evidence type="ECO:0000256" key="12">
    <source>
        <dbReference type="ARBA" id="ARBA00023251"/>
    </source>
</evidence>
<dbReference type="Pfam" id="PF00753">
    <property type="entry name" value="Lactamase_B"/>
    <property type="match status" value="1"/>
</dbReference>
<keyword evidence="12" id="KW-0046">Antibiotic resistance</keyword>
<dbReference type="GO" id="GO:0008800">
    <property type="term" value="F:beta-lactamase activity"/>
    <property type="evidence" value="ECO:0007669"/>
    <property type="project" value="UniProtKB-EC"/>
</dbReference>
<gene>
    <name evidence="14" type="ORF">SAMN06296020_11177</name>
</gene>
<evidence type="ECO:0000313" key="15">
    <source>
        <dbReference type="Proteomes" id="UP001158066"/>
    </source>
</evidence>
<dbReference type="InterPro" id="IPR058199">
    <property type="entry name" value="BlaB//VIM/IMP-1"/>
</dbReference>
<evidence type="ECO:0000256" key="3">
    <source>
        <dbReference type="ARBA" id="ARBA00004418"/>
    </source>
</evidence>
<dbReference type="AlphaFoldDB" id="A0AA46AJS4"/>
<evidence type="ECO:0000256" key="8">
    <source>
        <dbReference type="ARBA" id="ARBA00022729"/>
    </source>
</evidence>
<evidence type="ECO:0000256" key="4">
    <source>
        <dbReference type="ARBA" id="ARBA00005250"/>
    </source>
</evidence>
<comment type="caution">
    <text evidence="14">The sequence shown here is derived from an EMBL/GenBank/DDBJ whole genome shotgun (WGS) entry which is preliminary data.</text>
</comment>
<dbReference type="InterPro" id="IPR050855">
    <property type="entry name" value="NDM-1-like"/>
</dbReference>
<evidence type="ECO:0000256" key="11">
    <source>
        <dbReference type="ARBA" id="ARBA00022833"/>
    </source>
</evidence>